<protein>
    <submittedName>
        <fullName evidence="3">Uncharacterized protein</fullName>
    </submittedName>
</protein>
<comment type="caution">
    <text evidence="3">The sequence shown here is derived from an EMBL/GenBank/DDBJ whole genome shotgun (WGS) entry which is preliminary data.</text>
</comment>
<organism evidence="3 4">
    <name type="scientific">Edaphobacter acidisoli</name>
    <dbReference type="NCBI Taxonomy" id="2040573"/>
    <lineage>
        <taxon>Bacteria</taxon>
        <taxon>Pseudomonadati</taxon>
        <taxon>Acidobacteriota</taxon>
        <taxon>Terriglobia</taxon>
        <taxon>Terriglobales</taxon>
        <taxon>Acidobacteriaceae</taxon>
        <taxon>Edaphobacter</taxon>
    </lineage>
</organism>
<feature type="signal peptide" evidence="2">
    <location>
        <begin position="1"/>
        <end position="21"/>
    </location>
</feature>
<keyword evidence="4" id="KW-1185">Reference proteome</keyword>
<dbReference type="RefSeq" id="WP_188758368.1">
    <property type="nucleotide sequence ID" value="NZ_BMJB01000001.1"/>
</dbReference>
<name>A0A916W326_9BACT</name>
<gene>
    <name evidence="3" type="ORF">GCM10011507_12290</name>
</gene>
<dbReference type="EMBL" id="BMJB01000001">
    <property type="protein sequence ID" value="GGA62308.1"/>
    <property type="molecule type" value="Genomic_DNA"/>
</dbReference>
<feature type="compositionally biased region" description="Low complexity" evidence="1">
    <location>
        <begin position="74"/>
        <end position="94"/>
    </location>
</feature>
<keyword evidence="2" id="KW-0732">Signal</keyword>
<accession>A0A916W326</accession>
<feature type="region of interest" description="Disordered" evidence="1">
    <location>
        <begin position="44"/>
        <end position="115"/>
    </location>
</feature>
<reference evidence="3" key="1">
    <citation type="journal article" date="2014" name="Int. J. Syst. Evol. Microbiol.">
        <title>Complete genome sequence of Corynebacterium casei LMG S-19264T (=DSM 44701T), isolated from a smear-ripened cheese.</title>
        <authorList>
            <consortium name="US DOE Joint Genome Institute (JGI-PGF)"/>
            <person name="Walter F."/>
            <person name="Albersmeier A."/>
            <person name="Kalinowski J."/>
            <person name="Ruckert C."/>
        </authorList>
    </citation>
    <scope>NUCLEOTIDE SEQUENCE</scope>
    <source>
        <strain evidence="3">CGMCC 1.15447</strain>
    </source>
</reference>
<feature type="chain" id="PRO_5036696086" evidence="2">
    <location>
        <begin position="22"/>
        <end position="115"/>
    </location>
</feature>
<dbReference type="Proteomes" id="UP000648801">
    <property type="component" value="Unassembled WGS sequence"/>
</dbReference>
<proteinExistence type="predicted"/>
<evidence type="ECO:0000256" key="1">
    <source>
        <dbReference type="SAM" id="MobiDB-lite"/>
    </source>
</evidence>
<dbReference type="AlphaFoldDB" id="A0A916W326"/>
<evidence type="ECO:0000313" key="4">
    <source>
        <dbReference type="Proteomes" id="UP000648801"/>
    </source>
</evidence>
<evidence type="ECO:0000256" key="2">
    <source>
        <dbReference type="SAM" id="SignalP"/>
    </source>
</evidence>
<evidence type="ECO:0000313" key="3">
    <source>
        <dbReference type="EMBL" id="GGA62308.1"/>
    </source>
</evidence>
<reference evidence="3" key="2">
    <citation type="submission" date="2020-09" db="EMBL/GenBank/DDBJ databases">
        <authorList>
            <person name="Sun Q."/>
            <person name="Zhou Y."/>
        </authorList>
    </citation>
    <scope>NUCLEOTIDE SEQUENCE</scope>
    <source>
        <strain evidence="3">CGMCC 1.15447</strain>
    </source>
</reference>
<sequence>MPKTALLLASLLLLYPTAAKAQAAAEAGMLTGAVSGITSATSHKMGVSNLDNKTGGKVTEVTNTHRTTPRHARTTAQKKTAPTTTASTATHTTKPQGHIVGVWPPNALTSQAQPQ</sequence>